<feature type="chain" id="PRO_5014646080" evidence="5">
    <location>
        <begin position="17"/>
        <end position="829"/>
    </location>
</feature>
<dbReference type="InterPro" id="IPR002692">
    <property type="entry name" value="S45"/>
</dbReference>
<sequence length="829" mass="89465">MRLTCLILTLASTALLLGCSNSRDGGASLDDGVAYAATVHRTEGGFPHIVAQDFGSLGFGTGYAAAQDNVCIMAKNILRLRGQLSQYLGPNDGNLNSDLFRAYMVQTGMYTAQVSPEMEFLYAGFAAGYNHYLRQTTVSKLPDPACRGAKWIMPMRAEDVRRAELTPVFLPHLANLFLAATPPMSPTGNSSTANKVLSDSEKAGLAVAIETMATAHDKGSNGVAIGSEHTAHSGGLLYTNPHLDWDVSFQFFPRHQIIPGVTNLLGANTYERPLVGFGTNGDVAWTNTVTASRTQALYQLELTPGNPMSYQYDGREEAIKAIPLSVAVLQADGSVKQQSHTLYESRHGLLLGMLFPWDAEKAFALRVADEGNRGQNGQFKGLARATNVREIRTVLGRYQATANTNTIAADSNGEAFYGDLGPVANLTDAQLRDCALPTPVPVPRFAPAFRGNTSDCAWQTDPDSAAPGLLGTSKQAALIRRDYVTNSNDSYWLANPQAPIEGIPQVQGSRASERTLRTRSGLATIEQRIAGTDGLPGNTFDVESIVDRMLSNENLAGRLLRDDLVVLCRDNPNVEVDGTRVDLAEACAALAGWDLHSNLDSRGAHLFREFIRAASGGTFSRRLPAGLNYSVPFDIEDPVNTPRGLDTDDNPAALEALARAVVLLEEAGIALDARLGDLQTVRKNDRLIPLHGGEEGEGVFNKMAFNFAGSEGYPAVTGSSASWIMAVELTGNEVKARGVLAYSLSTNTESPHYADMTEMFSRKELLDLPYRLRDVENAALSTLELRAGVDDCGAQGWREFAEPAFASETDCRSAFRAIADSQLRDWVDE</sequence>
<proteinExistence type="inferred from homology"/>
<accession>A0A2N5X6K6</accession>
<evidence type="ECO:0000256" key="3">
    <source>
        <dbReference type="ARBA" id="ARBA00022801"/>
    </source>
</evidence>
<gene>
    <name evidence="6" type="ORF">C0039_02600</name>
</gene>
<dbReference type="InterPro" id="IPR023343">
    <property type="entry name" value="Penicillin_amidase_dom1"/>
</dbReference>
<dbReference type="AlphaFoldDB" id="A0A2N5X6K6"/>
<dbReference type="InterPro" id="IPR029055">
    <property type="entry name" value="Ntn_hydrolases_N"/>
</dbReference>
<keyword evidence="2 5" id="KW-0732">Signal</keyword>
<evidence type="ECO:0000256" key="2">
    <source>
        <dbReference type="ARBA" id="ARBA00022729"/>
    </source>
</evidence>
<evidence type="ECO:0000313" key="7">
    <source>
        <dbReference type="Proteomes" id="UP000235005"/>
    </source>
</evidence>
<evidence type="ECO:0000256" key="4">
    <source>
        <dbReference type="ARBA" id="ARBA00023145"/>
    </source>
</evidence>
<evidence type="ECO:0000256" key="1">
    <source>
        <dbReference type="ARBA" id="ARBA00006586"/>
    </source>
</evidence>
<dbReference type="RefSeq" id="WP_101517145.1">
    <property type="nucleotide sequence ID" value="NZ_PKUS01000002.1"/>
</dbReference>
<dbReference type="PANTHER" id="PTHR34218">
    <property type="entry name" value="PEPTIDASE S45 PENICILLIN AMIDASE"/>
    <property type="match status" value="1"/>
</dbReference>
<dbReference type="Gene3D" id="3.60.20.10">
    <property type="entry name" value="Glutamine Phosphoribosylpyrophosphate, subunit 1, domain 1"/>
    <property type="match status" value="1"/>
</dbReference>
<dbReference type="PROSITE" id="PS51257">
    <property type="entry name" value="PROKAR_LIPOPROTEIN"/>
    <property type="match status" value="1"/>
</dbReference>
<keyword evidence="7" id="KW-1185">Reference proteome</keyword>
<dbReference type="Pfam" id="PF01804">
    <property type="entry name" value="Penicil_amidase"/>
    <property type="match status" value="1"/>
</dbReference>
<dbReference type="PANTHER" id="PTHR34218:SF3">
    <property type="entry name" value="ACYL-HOMOSERINE LACTONE ACYLASE PVDQ"/>
    <property type="match status" value="1"/>
</dbReference>
<dbReference type="GO" id="GO:0017000">
    <property type="term" value="P:antibiotic biosynthetic process"/>
    <property type="evidence" value="ECO:0007669"/>
    <property type="project" value="InterPro"/>
</dbReference>
<dbReference type="Gene3D" id="1.10.439.10">
    <property type="entry name" value="Penicillin Amidohydrolase, domain 1"/>
    <property type="match status" value="1"/>
</dbReference>
<dbReference type="OrthoDB" id="9760084at2"/>
<evidence type="ECO:0000256" key="5">
    <source>
        <dbReference type="SAM" id="SignalP"/>
    </source>
</evidence>
<dbReference type="EMBL" id="PKUS01000002">
    <property type="protein sequence ID" value="PLW70117.1"/>
    <property type="molecule type" value="Genomic_DNA"/>
</dbReference>
<dbReference type="Gene3D" id="2.30.120.10">
    <property type="match status" value="1"/>
</dbReference>
<dbReference type="Gene3D" id="1.10.1400.10">
    <property type="match status" value="1"/>
</dbReference>
<organism evidence="6 7">
    <name type="scientific">Pseudohalioglobus lutimaris</name>
    <dbReference type="NCBI Taxonomy" id="1737061"/>
    <lineage>
        <taxon>Bacteria</taxon>
        <taxon>Pseudomonadati</taxon>
        <taxon>Pseudomonadota</taxon>
        <taxon>Gammaproteobacteria</taxon>
        <taxon>Cellvibrionales</taxon>
        <taxon>Halieaceae</taxon>
        <taxon>Pseudohalioglobus</taxon>
    </lineage>
</organism>
<name>A0A2N5X6K6_9GAMM</name>
<reference evidence="6 7" key="1">
    <citation type="submission" date="2018-01" db="EMBL/GenBank/DDBJ databases">
        <title>The draft genome sequence of Halioglobus lutimaris HF004.</title>
        <authorList>
            <person name="Du Z.-J."/>
            <person name="Shi M.-J."/>
        </authorList>
    </citation>
    <scope>NUCLEOTIDE SEQUENCE [LARGE SCALE GENOMIC DNA]</scope>
    <source>
        <strain evidence="6 7">HF004</strain>
    </source>
</reference>
<comment type="similarity">
    <text evidence="1">Belongs to the peptidase S45 family.</text>
</comment>
<dbReference type="GO" id="GO:0016811">
    <property type="term" value="F:hydrolase activity, acting on carbon-nitrogen (but not peptide) bonds, in linear amides"/>
    <property type="evidence" value="ECO:0007669"/>
    <property type="project" value="InterPro"/>
</dbReference>
<keyword evidence="3" id="KW-0378">Hydrolase</keyword>
<protein>
    <submittedName>
        <fullName evidence="6">Acylase</fullName>
    </submittedName>
</protein>
<dbReference type="InterPro" id="IPR043146">
    <property type="entry name" value="Penicillin_amidase_N_B-knob"/>
</dbReference>
<feature type="signal peptide" evidence="5">
    <location>
        <begin position="1"/>
        <end position="16"/>
    </location>
</feature>
<evidence type="ECO:0000313" key="6">
    <source>
        <dbReference type="EMBL" id="PLW70117.1"/>
    </source>
</evidence>
<dbReference type="SUPFAM" id="SSF56235">
    <property type="entry name" value="N-terminal nucleophile aminohydrolases (Ntn hydrolases)"/>
    <property type="match status" value="1"/>
</dbReference>
<dbReference type="Proteomes" id="UP000235005">
    <property type="component" value="Unassembled WGS sequence"/>
</dbReference>
<dbReference type="InterPro" id="IPR043147">
    <property type="entry name" value="Penicillin_amidase_A-knob"/>
</dbReference>
<keyword evidence="4" id="KW-0865">Zymogen</keyword>
<comment type="caution">
    <text evidence="6">The sequence shown here is derived from an EMBL/GenBank/DDBJ whole genome shotgun (WGS) entry which is preliminary data.</text>
</comment>